<dbReference type="Gene3D" id="3.40.50.720">
    <property type="entry name" value="NAD(P)-binding Rossmann-like Domain"/>
    <property type="match status" value="1"/>
</dbReference>
<dbReference type="CDD" id="cd05374">
    <property type="entry name" value="17beta-HSD-like_SDR_c"/>
    <property type="match status" value="1"/>
</dbReference>
<dbReference type="InterPro" id="IPR051911">
    <property type="entry name" value="SDR_oxidoreductase"/>
</dbReference>
<dbReference type="Pfam" id="PF00106">
    <property type="entry name" value="adh_short"/>
    <property type="match status" value="1"/>
</dbReference>
<dbReference type="NCBIfam" id="NF004823">
    <property type="entry name" value="PRK06179.1"/>
    <property type="match status" value="1"/>
</dbReference>
<sequence>MLKQTSPVAIVTGASTGIGRATAAALRKEGYQVFGTSRKPAAQGPQGVEMCLCDVTDAKSVSDLITYVVEKTGRIDILVNNAGLGITAGAEEVSVDLAKSLFEVNVFGALRMIGEVLPIMRRQKGGRIINLSSVLGFMPAPYMAHYAATKHALEGYSESLDHEVRGFGIRVLLIEPAYTRTSFDANALSPDRVLGIYEDGRAGAEAVMEKAMTSGDDPETVAQTVLKAVSDRTPKLRYPAGKMAKQVSLLRRFVPAAAFDKSLRQQNGLPV</sequence>
<comment type="similarity">
    <text evidence="1 3">Belongs to the short-chain dehydrogenases/reductases (SDR) family.</text>
</comment>
<protein>
    <submittedName>
        <fullName evidence="5">3-oxoacyl-[acyl-carrier protein] reductase</fullName>
        <ecNumber evidence="5">1.1.1.100</ecNumber>
    </submittedName>
</protein>
<dbReference type="InterPro" id="IPR036291">
    <property type="entry name" value="NAD(P)-bd_dom_sf"/>
</dbReference>
<accession>A0A3G9G9M2</accession>
<evidence type="ECO:0000313" key="6">
    <source>
        <dbReference type="Proteomes" id="UP000278756"/>
    </source>
</evidence>
<dbReference type="PANTHER" id="PTHR43976:SF16">
    <property type="entry name" value="SHORT-CHAIN DEHYDROGENASE_REDUCTASE FAMILY PROTEIN"/>
    <property type="match status" value="1"/>
</dbReference>
<evidence type="ECO:0000256" key="1">
    <source>
        <dbReference type="ARBA" id="ARBA00006484"/>
    </source>
</evidence>
<evidence type="ECO:0000256" key="2">
    <source>
        <dbReference type="ARBA" id="ARBA00023002"/>
    </source>
</evidence>
<geneLocation type="plasmid" evidence="6">
    <name>pasem-1 dna</name>
</geneLocation>
<dbReference type="GO" id="GO:0004316">
    <property type="term" value="F:3-oxoacyl-[acyl-carrier-protein] reductase (NADPH) activity"/>
    <property type="evidence" value="ECO:0007669"/>
    <property type="project" value="UniProtKB-EC"/>
</dbReference>
<reference evidence="6" key="1">
    <citation type="journal article" date="2017" name="Biotechnol. Biofuels">
        <title>Evaluation of environmental bacterial communities as a factor affecting the growth of duckweed Lemna minor.</title>
        <authorList>
            <person name="Ishizawa H."/>
            <person name="Kuroda M."/>
            <person name="Morikawa M."/>
            <person name="Ike M."/>
        </authorList>
    </citation>
    <scope>NUCLEOTIDE SEQUENCE [LARGE SCALE GENOMIC DNA]</scope>
    <source>
        <strain evidence="6">M6</strain>
    </source>
</reference>
<dbReference type="SMART" id="SM00822">
    <property type="entry name" value="PKS_KR"/>
    <property type="match status" value="1"/>
</dbReference>
<name>A0A3G9G9M2_9CAUL</name>
<keyword evidence="2 5" id="KW-0560">Oxidoreductase</keyword>
<evidence type="ECO:0000313" key="5">
    <source>
        <dbReference type="EMBL" id="BBF82685.1"/>
    </source>
</evidence>
<dbReference type="EC" id="1.1.1.100" evidence="5"/>
<dbReference type="EMBL" id="AP018829">
    <property type="protein sequence ID" value="BBF82685.1"/>
    <property type="molecule type" value="Genomic_DNA"/>
</dbReference>
<dbReference type="InterPro" id="IPR057326">
    <property type="entry name" value="KR_dom"/>
</dbReference>
<dbReference type="PRINTS" id="PR00080">
    <property type="entry name" value="SDRFAMILY"/>
</dbReference>
<dbReference type="PRINTS" id="PR00081">
    <property type="entry name" value="GDHRDH"/>
</dbReference>
<evidence type="ECO:0000256" key="3">
    <source>
        <dbReference type="RuleBase" id="RU000363"/>
    </source>
</evidence>
<dbReference type="Proteomes" id="UP000278756">
    <property type="component" value="Plasmid pASEM-1"/>
</dbReference>
<proteinExistence type="inferred from homology"/>
<dbReference type="InterPro" id="IPR002347">
    <property type="entry name" value="SDR_fam"/>
</dbReference>
<feature type="domain" description="Ketoreductase" evidence="4">
    <location>
        <begin position="7"/>
        <end position="199"/>
    </location>
</feature>
<dbReference type="SUPFAM" id="SSF51735">
    <property type="entry name" value="NAD(P)-binding Rossmann-fold domains"/>
    <property type="match status" value="1"/>
</dbReference>
<dbReference type="AlphaFoldDB" id="A0A3G9G9M2"/>
<dbReference type="OrthoDB" id="9804774at2"/>
<organism evidence="5 6">
    <name type="scientific">Asticcacaulis excentricus</name>
    <dbReference type="NCBI Taxonomy" id="78587"/>
    <lineage>
        <taxon>Bacteria</taxon>
        <taxon>Pseudomonadati</taxon>
        <taxon>Pseudomonadota</taxon>
        <taxon>Alphaproteobacteria</taxon>
        <taxon>Caulobacterales</taxon>
        <taxon>Caulobacteraceae</taxon>
        <taxon>Asticcacaulis</taxon>
    </lineage>
</organism>
<dbReference type="PANTHER" id="PTHR43976">
    <property type="entry name" value="SHORT CHAIN DEHYDROGENASE"/>
    <property type="match status" value="1"/>
</dbReference>
<gene>
    <name evidence="5" type="ORF">EM6_3326</name>
</gene>
<keyword evidence="5" id="KW-0614">Plasmid</keyword>
<evidence type="ECO:0000259" key="4">
    <source>
        <dbReference type="SMART" id="SM00822"/>
    </source>
</evidence>
<dbReference type="RefSeq" id="WP_126424309.1">
    <property type="nucleotide sequence ID" value="NZ_AP018829.1"/>
</dbReference>
<reference evidence="6" key="2">
    <citation type="journal article" date="2017" name="Plant Physiol. Biochem.">
        <title>Differential oxidative and antioxidative response of duckweed Lemna minor toward plant growth promoting/inhibiting bacteria.</title>
        <authorList>
            <person name="Ishizawa H."/>
            <person name="Kuroda M."/>
            <person name="Morikawa M."/>
            <person name="Ike M."/>
        </authorList>
    </citation>
    <scope>NUCLEOTIDE SEQUENCE [LARGE SCALE GENOMIC DNA]</scope>
    <source>
        <strain evidence="6">M6</strain>
    </source>
</reference>